<dbReference type="InterPro" id="IPR012046">
    <property type="entry name" value="LytTR_ABC"/>
</dbReference>
<evidence type="ECO:0000313" key="3">
    <source>
        <dbReference type="Proteomes" id="UP000430975"/>
    </source>
</evidence>
<dbReference type="AlphaFoldDB" id="A0A6I2GRD6"/>
<protein>
    <recommendedName>
        <fullName evidence="1">HTH LytTR-type domain-containing protein</fullName>
    </recommendedName>
</protein>
<dbReference type="Pfam" id="PF04397">
    <property type="entry name" value="LytTR"/>
    <property type="match status" value="1"/>
</dbReference>
<dbReference type="PANTHER" id="PTHR37299:SF1">
    <property type="entry name" value="STAGE 0 SPORULATION PROTEIN A HOMOLOG"/>
    <property type="match status" value="1"/>
</dbReference>
<gene>
    <name evidence="2" type="ORF">GIY09_09185</name>
</gene>
<dbReference type="GO" id="GO:0003677">
    <property type="term" value="F:DNA binding"/>
    <property type="evidence" value="ECO:0007669"/>
    <property type="project" value="InterPro"/>
</dbReference>
<sequence length="311" mass="36539">MNERFNRMEINFKSVIQSNEDQMIQLSVENPTVIHTNNKKFDALEQLIRHENIFQLQINQQFFKRLTVKEQVKFLVKWYGSSLNIDDLLSQFMLLEEQNIRIQILKPEIIQRISFIHALLTSEAVIVTFNPFIHSSNENIHLFHKLIEQLKHANRKLLVITSRIEDAFIVQANIWGLKSTGLEQIITEENELETNDSAKIPSKIKVKVEDKTIFVDIEAIEYVESHDGKVVIMIEQERYIYDSTLANAELLLKDAGFYRCHRSYLVNLYKVKEIINWSKNSYSVVIRNSTEDKIPLSRTKYSEIQELLINL</sequence>
<evidence type="ECO:0000313" key="2">
    <source>
        <dbReference type="EMBL" id="MRI86035.1"/>
    </source>
</evidence>
<dbReference type="SUPFAM" id="SSF52540">
    <property type="entry name" value="P-loop containing nucleoside triphosphate hydrolases"/>
    <property type="match status" value="1"/>
</dbReference>
<keyword evidence="3" id="KW-1185">Reference proteome</keyword>
<evidence type="ECO:0000259" key="1">
    <source>
        <dbReference type="PROSITE" id="PS50930"/>
    </source>
</evidence>
<name>A0A6I2GRD6_9LACT</name>
<comment type="caution">
    <text evidence="2">The sequence shown here is derived from an EMBL/GenBank/DDBJ whole genome shotgun (WGS) entry which is preliminary data.</text>
</comment>
<feature type="domain" description="HTH LytTR-type" evidence="1">
    <location>
        <begin position="204"/>
        <end position="310"/>
    </location>
</feature>
<dbReference type="PIRSF" id="PIRSF036612">
    <property type="entry name" value="ABC_ATP_LytTR"/>
    <property type="match status" value="1"/>
</dbReference>
<accession>A0A6I2GRD6</accession>
<dbReference type="InterPro" id="IPR007492">
    <property type="entry name" value="LytTR_DNA-bd_dom"/>
</dbReference>
<dbReference type="Proteomes" id="UP000430975">
    <property type="component" value="Unassembled WGS sequence"/>
</dbReference>
<dbReference type="PANTHER" id="PTHR37299">
    <property type="entry name" value="TRANSCRIPTIONAL REGULATOR-RELATED"/>
    <property type="match status" value="1"/>
</dbReference>
<dbReference type="GO" id="GO:0000156">
    <property type="term" value="F:phosphorelay response regulator activity"/>
    <property type="evidence" value="ECO:0007669"/>
    <property type="project" value="InterPro"/>
</dbReference>
<dbReference type="InterPro" id="IPR046947">
    <property type="entry name" value="LytR-like"/>
</dbReference>
<dbReference type="InterPro" id="IPR027417">
    <property type="entry name" value="P-loop_NTPase"/>
</dbReference>
<dbReference type="SMART" id="SM00850">
    <property type="entry name" value="LytTR"/>
    <property type="match status" value="1"/>
</dbReference>
<proteinExistence type="predicted"/>
<organism evidence="2 3">
    <name type="scientific">Fundicoccus ignavus</name>
    <dbReference type="NCBI Taxonomy" id="2664442"/>
    <lineage>
        <taxon>Bacteria</taxon>
        <taxon>Bacillati</taxon>
        <taxon>Bacillota</taxon>
        <taxon>Bacilli</taxon>
        <taxon>Lactobacillales</taxon>
        <taxon>Aerococcaceae</taxon>
        <taxon>Fundicoccus</taxon>
    </lineage>
</organism>
<dbReference type="EMBL" id="WJQS01000008">
    <property type="protein sequence ID" value="MRI86035.1"/>
    <property type="molecule type" value="Genomic_DNA"/>
</dbReference>
<dbReference type="PROSITE" id="PS50930">
    <property type="entry name" value="HTH_LYTTR"/>
    <property type="match status" value="1"/>
</dbReference>
<dbReference type="Gene3D" id="3.40.50.300">
    <property type="entry name" value="P-loop containing nucleotide triphosphate hydrolases"/>
    <property type="match status" value="1"/>
</dbReference>
<dbReference type="Gene3D" id="2.40.50.1020">
    <property type="entry name" value="LytTr DNA-binding domain"/>
    <property type="match status" value="1"/>
</dbReference>
<reference evidence="2 3" key="1">
    <citation type="submission" date="2019-11" db="EMBL/GenBank/DDBJ databases">
        <title>Characterisation of Fundicoccus ignavus gen. nov. sp. nov., a novel genus of the family Aerococcaceae isolated from bulk tank milk.</title>
        <authorList>
            <person name="Siebert A."/>
            <person name="Huptas C."/>
            <person name="Wenning M."/>
            <person name="Scherer S."/>
            <person name="Doll E.V."/>
        </authorList>
    </citation>
    <scope>NUCLEOTIDE SEQUENCE [LARGE SCALE GENOMIC DNA]</scope>
    <source>
        <strain evidence="2 3">WS4759</strain>
    </source>
</reference>